<gene>
    <name evidence="1" type="ORF">NDU88_006600</name>
</gene>
<dbReference type="EMBL" id="JANPWB010000005">
    <property type="protein sequence ID" value="KAJ1189858.1"/>
    <property type="molecule type" value="Genomic_DNA"/>
</dbReference>
<dbReference type="Proteomes" id="UP001066276">
    <property type="component" value="Chromosome 3_1"/>
</dbReference>
<comment type="caution">
    <text evidence="1">The sequence shown here is derived from an EMBL/GenBank/DDBJ whole genome shotgun (WGS) entry which is preliminary data.</text>
</comment>
<evidence type="ECO:0000313" key="1">
    <source>
        <dbReference type="EMBL" id="KAJ1189858.1"/>
    </source>
</evidence>
<reference evidence="1" key="1">
    <citation type="journal article" date="2022" name="bioRxiv">
        <title>Sequencing and chromosome-scale assembly of the giantPleurodeles waltlgenome.</title>
        <authorList>
            <person name="Brown T."/>
            <person name="Elewa A."/>
            <person name="Iarovenko S."/>
            <person name="Subramanian E."/>
            <person name="Araus A.J."/>
            <person name="Petzold A."/>
            <person name="Susuki M."/>
            <person name="Suzuki K.-i.T."/>
            <person name="Hayashi T."/>
            <person name="Toyoda A."/>
            <person name="Oliveira C."/>
            <person name="Osipova E."/>
            <person name="Leigh N.D."/>
            <person name="Simon A."/>
            <person name="Yun M.H."/>
        </authorList>
    </citation>
    <scope>NUCLEOTIDE SEQUENCE</scope>
    <source>
        <strain evidence="1">20211129_DDA</strain>
        <tissue evidence="1">Liver</tissue>
    </source>
</reference>
<organism evidence="1 2">
    <name type="scientific">Pleurodeles waltl</name>
    <name type="common">Iberian ribbed newt</name>
    <dbReference type="NCBI Taxonomy" id="8319"/>
    <lineage>
        <taxon>Eukaryota</taxon>
        <taxon>Metazoa</taxon>
        <taxon>Chordata</taxon>
        <taxon>Craniata</taxon>
        <taxon>Vertebrata</taxon>
        <taxon>Euteleostomi</taxon>
        <taxon>Amphibia</taxon>
        <taxon>Batrachia</taxon>
        <taxon>Caudata</taxon>
        <taxon>Salamandroidea</taxon>
        <taxon>Salamandridae</taxon>
        <taxon>Pleurodelinae</taxon>
        <taxon>Pleurodeles</taxon>
    </lineage>
</organism>
<keyword evidence="2" id="KW-1185">Reference proteome</keyword>
<sequence length="208" mass="22814">MKSPRPRLWRIILVCPDSPCIFCASVLAGSSRGKPRSVAESAPQVHLSTFILLVSGRYSKFHDGLAQLIWSRGRRLAPSPPPTPSPVLRAVEQWGAPSGELGRSAVRSLDRAAFGPREALPRDLSFSSALLTSVRCFDFRDGPTWRVLCHVLCFALSLPPLARRASSVWPQIAPNYVAALRQRSSVASSEGLGRDPGLMEFYRQGRAH</sequence>
<accession>A0AAV7ULG7</accession>
<dbReference type="AlphaFoldDB" id="A0AAV7ULG7"/>
<proteinExistence type="predicted"/>
<protein>
    <submittedName>
        <fullName evidence="1">Uncharacterized protein</fullName>
    </submittedName>
</protein>
<name>A0AAV7ULG7_PLEWA</name>
<evidence type="ECO:0000313" key="2">
    <source>
        <dbReference type="Proteomes" id="UP001066276"/>
    </source>
</evidence>